<sequence>MKFTFAIVALAAFAAAAPIPNTSYDTNLPAQPAPQVAPRPDYSGRSSCDRPKGLISGLLHGVDSLLGGVVGGVVGTVKGVVKTVGDVTKKVPIVKDVVHPVLSPVLNGVGNAL</sequence>
<gene>
    <name evidence="3" type="ORF">HGRIS_005180</name>
</gene>
<proteinExistence type="predicted"/>
<feature type="region of interest" description="Disordered" evidence="1">
    <location>
        <begin position="23"/>
        <end position="47"/>
    </location>
</feature>
<organism evidence="3 4">
    <name type="scientific">Hohenbuehelia grisea</name>
    <dbReference type="NCBI Taxonomy" id="104357"/>
    <lineage>
        <taxon>Eukaryota</taxon>
        <taxon>Fungi</taxon>
        <taxon>Dikarya</taxon>
        <taxon>Basidiomycota</taxon>
        <taxon>Agaricomycotina</taxon>
        <taxon>Agaricomycetes</taxon>
        <taxon>Agaricomycetidae</taxon>
        <taxon>Agaricales</taxon>
        <taxon>Pleurotineae</taxon>
        <taxon>Pleurotaceae</taxon>
        <taxon>Hohenbuehelia</taxon>
    </lineage>
</organism>
<evidence type="ECO:0000313" key="3">
    <source>
        <dbReference type="EMBL" id="KAL0954025.1"/>
    </source>
</evidence>
<evidence type="ECO:0000256" key="2">
    <source>
        <dbReference type="SAM" id="SignalP"/>
    </source>
</evidence>
<protein>
    <submittedName>
        <fullName evidence="3">Uncharacterized protein</fullName>
    </submittedName>
</protein>
<evidence type="ECO:0000256" key="1">
    <source>
        <dbReference type="SAM" id="MobiDB-lite"/>
    </source>
</evidence>
<dbReference type="EMBL" id="JASNQZ010000008">
    <property type="protein sequence ID" value="KAL0954025.1"/>
    <property type="molecule type" value="Genomic_DNA"/>
</dbReference>
<keyword evidence="4" id="KW-1185">Reference proteome</keyword>
<dbReference type="Proteomes" id="UP001556367">
    <property type="component" value="Unassembled WGS sequence"/>
</dbReference>
<feature type="signal peptide" evidence="2">
    <location>
        <begin position="1"/>
        <end position="16"/>
    </location>
</feature>
<name>A0ABR3JFU4_9AGAR</name>
<keyword evidence="2" id="KW-0732">Signal</keyword>
<evidence type="ECO:0000313" key="4">
    <source>
        <dbReference type="Proteomes" id="UP001556367"/>
    </source>
</evidence>
<accession>A0ABR3JFU4</accession>
<feature type="chain" id="PRO_5045870748" evidence="2">
    <location>
        <begin position="17"/>
        <end position="113"/>
    </location>
</feature>
<reference evidence="4" key="1">
    <citation type="submission" date="2024-06" db="EMBL/GenBank/DDBJ databases">
        <title>Multi-omics analyses provide insights into the biosynthesis of the anticancer antibiotic pleurotin in Hohenbuehelia grisea.</title>
        <authorList>
            <person name="Weaver J.A."/>
            <person name="Alberti F."/>
        </authorList>
    </citation>
    <scope>NUCLEOTIDE SEQUENCE [LARGE SCALE GENOMIC DNA]</scope>
    <source>
        <strain evidence="4">T-177</strain>
    </source>
</reference>
<comment type="caution">
    <text evidence="3">The sequence shown here is derived from an EMBL/GenBank/DDBJ whole genome shotgun (WGS) entry which is preliminary data.</text>
</comment>